<reference evidence="1 2" key="1">
    <citation type="journal article" date="2014" name="Genome Announc.">
        <title>Draft Genome Sequences of Marine Flavobacterium Nonlabens Strains NR17, NR24, NR27, NR32, NR33, and Ara13.</title>
        <authorList>
            <person name="Nakanishi M."/>
            <person name="Meirelles P."/>
            <person name="Suzuki R."/>
            <person name="Takatani N."/>
            <person name="Mino S."/>
            <person name="Suda W."/>
            <person name="Oshima K."/>
            <person name="Hattori M."/>
            <person name="Ohkuma M."/>
            <person name="Hosokawa M."/>
            <person name="Miyashita K."/>
            <person name="Thompson F.L."/>
            <person name="Niwa A."/>
            <person name="Sawabe T."/>
            <person name="Sawabe T."/>
        </authorList>
    </citation>
    <scope>NUCLEOTIDE SEQUENCE [LARGE SCALE GENOMIC DNA]</scope>
    <source>
        <strain evidence="2">JCM19314</strain>
    </source>
</reference>
<name>A0A090QFN8_NONUL</name>
<sequence length="65" mass="7794">MKVILNNKTGFSKREITIQGLYEKVRNYREEDKINKPLLEKLKSQVENEYPEQWLLVEEIDELIG</sequence>
<gene>
    <name evidence="1" type="ORF">JCM19314_1631</name>
</gene>
<comment type="caution">
    <text evidence="1">The sequence shown here is derived from an EMBL/GenBank/DDBJ whole genome shotgun (WGS) entry which is preliminary data.</text>
</comment>
<accession>A0A090QFN8</accession>
<dbReference type="AlphaFoldDB" id="A0A090QFN8"/>
<dbReference type="EC" id="1.14.16.1" evidence="1"/>
<evidence type="ECO:0000313" key="2">
    <source>
        <dbReference type="Proteomes" id="UP000029226"/>
    </source>
</evidence>
<protein>
    <submittedName>
        <fullName evidence="1">Phenylalanine-4-hydroxylase</fullName>
        <ecNumber evidence="1">1.14.16.1</ecNumber>
    </submittedName>
</protein>
<organism evidence="1 2">
    <name type="scientific">Nonlabens ulvanivorans</name>
    <name type="common">Persicivirga ulvanivorans</name>
    <dbReference type="NCBI Taxonomy" id="906888"/>
    <lineage>
        <taxon>Bacteria</taxon>
        <taxon>Pseudomonadati</taxon>
        <taxon>Bacteroidota</taxon>
        <taxon>Flavobacteriia</taxon>
        <taxon>Flavobacteriales</taxon>
        <taxon>Flavobacteriaceae</taxon>
        <taxon>Nonlabens</taxon>
    </lineage>
</organism>
<dbReference type="EMBL" id="BBMM01000006">
    <property type="protein sequence ID" value="GAL00594.1"/>
    <property type="molecule type" value="Genomic_DNA"/>
</dbReference>
<keyword evidence="1" id="KW-0560">Oxidoreductase</keyword>
<dbReference type="GO" id="GO:0004505">
    <property type="term" value="F:phenylalanine 4-monooxygenase activity"/>
    <property type="evidence" value="ECO:0007669"/>
    <property type="project" value="UniProtKB-EC"/>
</dbReference>
<evidence type="ECO:0000313" key="1">
    <source>
        <dbReference type="EMBL" id="GAL00594.1"/>
    </source>
</evidence>
<dbReference type="Proteomes" id="UP000029226">
    <property type="component" value="Unassembled WGS sequence"/>
</dbReference>
<proteinExistence type="predicted"/>